<dbReference type="Pfam" id="PF06627">
    <property type="entry name" value="DUF1153"/>
    <property type="match status" value="1"/>
</dbReference>
<dbReference type="InterPro" id="IPR010921">
    <property type="entry name" value="Trp_repressor/repl_initiator"/>
</dbReference>
<name>A0A059FCN1_9PROT</name>
<dbReference type="STRING" id="1280950.HJO_15858"/>
<keyword evidence="2" id="KW-1185">Reference proteome</keyword>
<evidence type="ECO:0008006" key="3">
    <source>
        <dbReference type="Google" id="ProtNLM"/>
    </source>
</evidence>
<proteinExistence type="predicted"/>
<dbReference type="GO" id="GO:0043565">
    <property type="term" value="F:sequence-specific DNA binding"/>
    <property type="evidence" value="ECO:0007669"/>
    <property type="project" value="InterPro"/>
</dbReference>
<protein>
    <recommendedName>
        <fullName evidence="3">DUF1153 domain-containing protein</fullName>
    </recommendedName>
</protein>
<dbReference type="PATRIC" id="fig|1280950.3.peg.3186"/>
<reference evidence="1 2" key="1">
    <citation type="journal article" date="2014" name="Antonie Van Leeuwenhoek">
        <title>Hyphomonas beringensis sp. nov. and Hyphomonas chukchiensis sp. nov., isolated from surface seawater of the Bering Sea and Chukchi Sea.</title>
        <authorList>
            <person name="Li C."/>
            <person name="Lai Q."/>
            <person name="Li G."/>
            <person name="Dong C."/>
            <person name="Wang J."/>
            <person name="Liao Y."/>
            <person name="Shao Z."/>
        </authorList>
    </citation>
    <scope>NUCLEOTIDE SEQUENCE [LARGE SCALE GENOMIC DNA]</scope>
    <source>
        <strain evidence="1 2">MHS-2</strain>
    </source>
</reference>
<dbReference type="SUPFAM" id="SSF48295">
    <property type="entry name" value="TrpR-like"/>
    <property type="match status" value="1"/>
</dbReference>
<sequence length="90" mass="10147">METQNAKLTSVKGPDGHTLTLADLPAPGISRWVTRRKAEVVAAVSGGLLSRKAACDRYNLTDEEYEGWEKLYARHGMKGLRTTRLQKYRR</sequence>
<organism evidence="1 2">
    <name type="scientific">Hyphomonas johnsonii MHS-2</name>
    <dbReference type="NCBI Taxonomy" id="1280950"/>
    <lineage>
        <taxon>Bacteria</taxon>
        <taxon>Pseudomonadati</taxon>
        <taxon>Pseudomonadota</taxon>
        <taxon>Alphaproteobacteria</taxon>
        <taxon>Hyphomonadales</taxon>
        <taxon>Hyphomonadaceae</taxon>
        <taxon>Hyphomonas</taxon>
    </lineage>
</organism>
<dbReference type="EMBL" id="ARYK01000010">
    <property type="protein sequence ID" value="KCZ88352.1"/>
    <property type="molecule type" value="Genomic_DNA"/>
</dbReference>
<comment type="caution">
    <text evidence="1">The sequence shown here is derived from an EMBL/GenBank/DDBJ whole genome shotgun (WGS) entry which is preliminary data.</text>
</comment>
<dbReference type="eggNOG" id="ENOG5031CDG">
    <property type="taxonomic scope" value="Bacteria"/>
</dbReference>
<dbReference type="InterPro" id="IPR036388">
    <property type="entry name" value="WH-like_DNA-bd_sf"/>
</dbReference>
<gene>
    <name evidence="1" type="ORF">HJO_15858</name>
</gene>
<accession>A0A059FCN1</accession>
<dbReference type="OrthoDB" id="9796775at2"/>
<dbReference type="AlphaFoldDB" id="A0A059FCN1"/>
<dbReference type="RefSeq" id="WP_035618917.1">
    <property type="nucleotide sequence ID" value="NZ_ARYK01000010.1"/>
</dbReference>
<dbReference type="Proteomes" id="UP000025171">
    <property type="component" value="Unassembled WGS sequence"/>
</dbReference>
<evidence type="ECO:0000313" key="1">
    <source>
        <dbReference type="EMBL" id="KCZ88352.1"/>
    </source>
</evidence>
<dbReference type="InterPro" id="IPR009534">
    <property type="entry name" value="DUF1153"/>
</dbReference>
<dbReference type="Gene3D" id="1.10.10.10">
    <property type="entry name" value="Winged helix-like DNA-binding domain superfamily/Winged helix DNA-binding domain"/>
    <property type="match status" value="1"/>
</dbReference>
<evidence type="ECO:0000313" key="2">
    <source>
        <dbReference type="Proteomes" id="UP000025171"/>
    </source>
</evidence>